<reference evidence="2" key="1">
    <citation type="journal article" date="2021" name="Proc. Natl. Acad. Sci. U.S.A.">
        <title>A Catalog of Tens of Thousands of Viruses from Human Metagenomes Reveals Hidden Associations with Chronic Diseases.</title>
        <authorList>
            <person name="Tisza M.J."/>
            <person name="Buck C.B."/>
        </authorList>
    </citation>
    <scope>NUCLEOTIDE SEQUENCE</scope>
    <source>
        <strain evidence="2">CtPat53</strain>
    </source>
</reference>
<proteinExistence type="predicted"/>
<dbReference type="EMBL" id="BK015367">
    <property type="protein sequence ID" value="DAE03490.1"/>
    <property type="molecule type" value="Genomic_DNA"/>
</dbReference>
<feature type="region of interest" description="Disordered" evidence="1">
    <location>
        <begin position="1"/>
        <end position="56"/>
    </location>
</feature>
<protein>
    <submittedName>
        <fullName evidence="2">Uncharacterized protein</fullName>
    </submittedName>
</protein>
<sequence length="56" mass="6161">MIRRDAACKPCRTANVRSTTQRTLLPKGGGKSLLGSDLEPRPYPNAKKSPEMAMFL</sequence>
<name>A0A8S5P938_9CAUD</name>
<accession>A0A8S5P938</accession>
<organism evidence="2">
    <name type="scientific">Siphoviridae sp. ctPat53</name>
    <dbReference type="NCBI Taxonomy" id="2825486"/>
    <lineage>
        <taxon>Viruses</taxon>
        <taxon>Duplodnaviria</taxon>
        <taxon>Heunggongvirae</taxon>
        <taxon>Uroviricota</taxon>
        <taxon>Caudoviricetes</taxon>
    </lineage>
</organism>
<evidence type="ECO:0000313" key="2">
    <source>
        <dbReference type="EMBL" id="DAE03490.1"/>
    </source>
</evidence>
<evidence type="ECO:0000256" key="1">
    <source>
        <dbReference type="SAM" id="MobiDB-lite"/>
    </source>
</evidence>